<evidence type="ECO:0000313" key="1">
    <source>
        <dbReference type="EMBL" id="GAA4445306.1"/>
    </source>
</evidence>
<dbReference type="RefSeq" id="WP_345319028.1">
    <property type="nucleotide sequence ID" value="NZ_BAABGA010000006.1"/>
</dbReference>
<comment type="caution">
    <text evidence="1">The sequence shown here is derived from an EMBL/GenBank/DDBJ whole genome shotgun (WGS) entry which is preliminary data.</text>
</comment>
<evidence type="ECO:0000313" key="2">
    <source>
        <dbReference type="Proteomes" id="UP001500840"/>
    </source>
</evidence>
<dbReference type="EMBL" id="BAABGA010000006">
    <property type="protein sequence ID" value="GAA4445306.1"/>
    <property type="molecule type" value="Genomic_DNA"/>
</dbReference>
<dbReference type="Proteomes" id="UP001500840">
    <property type="component" value="Unassembled WGS sequence"/>
</dbReference>
<name>A0ABP8M6D4_9BACT</name>
<organism evidence="1 2">
    <name type="scientific">Novipirellula rosea</name>
    <dbReference type="NCBI Taxonomy" id="1031540"/>
    <lineage>
        <taxon>Bacteria</taxon>
        <taxon>Pseudomonadati</taxon>
        <taxon>Planctomycetota</taxon>
        <taxon>Planctomycetia</taxon>
        <taxon>Pirellulales</taxon>
        <taxon>Pirellulaceae</taxon>
        <taxon>Novipirellula</taxon>
    </lineage>
</organism>
<keyword evidence="2" id="KW-1185">Reference proteome</keyword>
<protein>
    <submittedName>
        <fullName evidence="1">Uncharacterized protein</fullName>
    </submittedName>
</protein>
<sequence>MNSDHPTTPRSLPTAAQADVPTFGCVVYVSTLPDGRKRGRVANIEGIEHTAGTEREVLQRIVPDFKKRVSDCLAAGDSIPWIDPILAIDPNEQKRFLPVHL</sequence>
<proteinExistence type="predicted"/>
<gene>
    <name evidence="1" type="ORF">GCM10023156_04760</name>
</gene>
<reference evidence="2" key="1">
    <citation type="journal article" date="2019" name="Int. J. Syst. Evol. Microbiol.">
        <title>The Global Catalogue of Microorganisms (GCM) 10K type strain sequencing project: providing services to taxonomists for standard genome sequencing and annotation.</title>
        <authorList>
            <consortium name="The Broad Institute Genomics Platform"/>
            <consortium name="The Broad Institute Genome Sequencing Center for Infectious Disease"/>
            <person name="Wu L."/>
            <person name="Ma J."/>
        </authorList>
    </citation>
    <scope>NUCLEOTIDE SEQUENCE [LARGE SCALE GENOMIC DNA]</scope>
    <source>
        <strain evidence="2">JCM 17759</strain>
    </source>
</reference>
<accession>A0ABP8M6D4</accession>